<dbReference type="EMBL" id="JRRC01403543">
    <property type="protein sequence ID" value="KHG04003.1"/>
    <property type="molecule type" value="Genomic_DNA"/>
</dbReference>
<sequence>MRLRYYEFINSEVSSGQKVGRLRLFEITHMKKDGSSMTSEAGEIIEKLKEKKAEYERLLRLIGLVLPRPNILDPAPSNTCLSGVKLKLKFRAEAADKEATAVAREAAAAAREAEASKKYDELQLQLQQMMQMFQQSQKPPS</sequence>
<reference evidence="2" key="1">
    <citation type="submission" date="2014-09" db="EMBL/GenBank/DDBJ databases">
        <authorList>
            <person name="Mudge J."/>
            <person name="Ramaraj T."/>
            <person name="Lindquist I.E."/>
            <person name="Bharti A.K."/>
            <person name="Sundararajan A."/>
            <person name="Cameron C.T."/>
            <person name="Woodward J.E."/>
            <person name="May G.D."/>
            <person name="Brubaker C."/>
            <person name="Broadhvest J."/>
            <person name="Wilkins T.A."/>
        </authorList>
    </citation>
    <scope>NUCLEOTIDE SEQUENCE</scope>
    <source>
        <strain evidence="2">cv. AKA8401</strain>
    </source>
</reference>
<proteinExistence type="predicted"/>
<accession>A0A0B0MPE6</accession>
<evidence type="ECO:0000313" key="1">
    <source>
        <dbReference type="EMBL" id="KHG04003.1"/>
    </source>
</evidence>
<evidence type="ECO:0000313" key="2">
    <source>
        <dbReference type="Proteomes" id="UP000032142"/>
    </source>
</evidence>
<comment type="caution">
    <text evidence="1">The sequence shown here is derived from an EMBL/GenBank/DDBJ whole genome shotgun (WGS) entry which is preliminary data.</text>
</comment>
<keyword evidence="2" id="KW-1185">Reference proteome</keyword>
<dbReference type="AlphaFoldDB" id="A0A0B0MPE6"/>
<gene>
    <name evidence="1" type="ORF">F383_28751</name>
</gene>
<dbReference type="Proteomes" id="UP000032142">
    <property type="component" value="Unassembled WGS sequence"/>
</dbReference>
<name>A0A0B0MPE6_GOSAR</name>
<protein>
    <submittedName>
        <fullName evidence="1">Uncharacterized protein</fullName>
    </submittedName>
</protein>
<organism evidence="1 2">
    <name type="scientific">Gossypium arboreum</name>
    <name type="common">Tree cotton</name>
    <name type="synonym">Gossypium nanking</name>
    <dbReference type="NCBI Taxonomy" id="29729"/>
    <lineage>
        <taxon>Eukaryota</taxon>
        <taxon>Viridiplantae</taxon>
        <taxon>Streptophyta</taxon>
        <taxon>Embryophyta</taxon>
        <taxon>Tracheophyta</taxon>
        <taxon>Spermatophyta</taxon>
        <taxon>Magnoliopsida</taxon>
        <taxon>eudicotyledons</taxon>
        <taxon>Gunneridae</taxon>
        <taxon>Pentapetalae</taxon>
        <taxon>rosids</taxon>
        <taxon>malvids</taxon>
        <taxon>Malvales</taxon>
        <taxon>Malvaceae</taxon>
        <taxon>Malvoideae</taxon>
        <taxon>Gossypium</taxon>
    </lineage>
</organism>